<protein>
    <submittedName>
        <fullName evidence="1">Uncharacterized protein</fullName>
    </submittedName>
</protein>
<dbReference type="AlphaFoldDB" id="A0AAE0BZT6"/>
<keyword evidence="2" id="KW-1185">Reference proteome</keyword>
<proteinExistence type="predicted"/>
<evidence type="ECO:0000313" key="2">
    <source>
        <dbReference type="Proteomes" id="UP001190700"/>
    </source>
</evidence>
<sequence length="204" mass="23916">MSVEDLTVSYMTLATQRLKTYATKKEQLKYISNLLFDAFETMHENETLEYIDTDNVIIDGAIDVERLPACFDAFDILRLLTKILIDIDTHNTTLNFNAYQWIVFKIQNPTLFLPSSSLIAGITRAKYDDVHKRQEILRHWFDCHGIILWSDLGCIHDRRFGQARSDEAQRNLNMFSSDTVLESEFFRLLLRFIQKVNQIELPFI</sequence>
<gene>
    <name evidence="1" type="ORF">CYMTET_44622</name>
</gene>
<accession>A0AAE0BZT6</accession>
<organism evidence="1 2">
    <name type="scientific">Cymbomonas tetramitiformis</name>
    <dbReference type="NCBI Taxonomy" id="36881"/>
    <lineage>
        <taxon>Eukaryota</taxon>
        <taxon>Viridiplantae</taxon>
        <taxon>Chlorophyta</taxon>
        <taxon>Pyramimonadophyceae</taxon>
        <taxon>Pyramimonadales</taxon>
        <taxon>Pyramimonadaceae</taxon>
        <taxon>Cymbomonas</taxon>
    </lineage>
</organism>
<evidence type="ECO:0000313" key="1">
    <source>
        <dbReference type="EMBL" id="KAK3245801.1"/>
    </source>
</evidence>
<name>A0AAE0BZT6_9CHLO</name>
<dbReference type="EMBL" id="LGRX02030310">
    <property type="protein sequence ID" value="KAK3245801.1"/>
    <property type="molecule type" value="Genomic_DNA"/>
</dbReference>
<comment type="caution">
    <text evidence="1">The sequence shown here is derived from an EMBL/GenBank/DDBJ whole genome shotgun (WGS) entry which is preliminary data.</text>
</comment>
<reference evidence="1 2" key="1">
    <citation type="journal article" date="2015" name="Genome Biol. Evol.">
        <title>Comparative Genomics of a Bacterivorous Green Alga Reveals Evolutionary Causalities and Consequences of Phago-Mixotrophic Mode of Nutrition.</title>
        <authorList>
            <person name="Burns J.A."/>
            <person name="Paasch A."/>
            <person name="Narechania A."/>
            <person name="Kim E."/>
        </authorList>
    </citation>
    <scope>NUCLEOTIDE SEQUENCE [LARGE SCALE GENOMIC DNA]</scope>
    <source>
        <strain evidence="1 2">PLY_AMNH</strain>
    </source>
</reference>
<dbReference type="Proteomes" id="UP001190700">
    <property type="component" value="Unassembled WGS sequence"/>
</dbReference>